<feature type="domain" description="DUF7059" evidence="6">
    <location>
        <begin position="26"/>
        <end position="109"/>
    </location>
</feature>
<dbReference type="Proteomes" id="UP001551695">
    <property type="component" value="Unassembled WGS sequence"/>
</dbReference>
<dbReference type="InterPro" id="IPR029063">
    <property type="entry name" value="SAM-dependent_MTases_sf"/>
</dbReference>
<dbReference type="InterPro" id="IPR056684">
    <property type="entry name" value="DUF7782"/>
</dbReference>
<evidence type="ECO:0000256" key="4">
    <source>
        <dbReference type="ARBA" id="ARBA00022691"/>
    </source>
</evidence>
<evidence type="ECO:0000256" key="2">
    <source>
        <dbReference type="ARBA" id="ARBA00022603"/>
    </source>
</evidence>
<dbReference type="SUPFAM" id="SSF53335">
    <property type="entry name" value="S-adenosyl-L-methionine-dependent methyltransferases"/>
    <property type="match status" value="1"/>
</dbReference>
<keyword evidence="3" id="KW-0808">Transferase</keyword>
<evidence type="ECO:0000259" key="5">
    <source>
        <dbReference type="Pfam" id="PF05175"/>
    </source>
</evidence>
<dbReference type="RefSeq" id="WP_357787231.1">
    <property type="nucleotide sequence ID" value="NZ_JBFAKC010000013.1"/>
</dbReference>
<dbReference type="Pfam" id="PF25004">
    <property type="entry name" value="DUF7782"/>
    <property type="match status" value="1"/>
</dbReference>
<dbReference type="Pfam" id="PF23186">
    <property type="entry name" value="DUF7059"/>
    <property type="match status" value="1"/>
</dbReference>
<evidence type="ECO:0000256" key="1">
    <source>
        <dbReference type="ARBA" id="ARBA00006149"/>
    </source>
</evidence>
<name>A0ABV3G074_9NOCA</name>
<reference evidence="8 9" key="1">
    <citation type="submission" date="2024-06" db="EMBL/GenBank/DDBJ databases">
        <title>The Natural Products Discovery Center: Release of the First 8490 Sequenced Strains for Exploring Actinobacteria Biosynthetic Diversity.</title>
        <authorList>
            <person name="Kalkreuter E."/>
            <person name="Kautsar S.A."/>
            <person name="Yang D."/>
            <person name="Bader C.D."/>
            <person name="Teijaro C.N."/>
            <person name="Fluegel L."/>
            <person name="Davis C.M."/>
            <person name="Simpson J.R."/>
            <person name="Lauterbach L."/>
            <person name="Steele A.D."/>
            <person name="Gui C."/>
            <person name="Meng S."/>
            <person name="Li G."/>
            <person name="Viehrig K."/>
            <person name="Ye F."/>
            <person name="Su P."/>
            <person name="Kiefer A.F."/>
            <person name="Nichols A."/>
            <person name="Cepeda A.J."/>
            <person name="Yan W."/>
            <person name="Fan B."/>
            <person name="Jiang Y."/>
            <person name="Adhikari A."/>
            <person name="Zheng C.-J."/>
            <person name="Schuster L."/>
            <person name="Cowan T.M."/>
            <person name="Smanski M.J."/>
            <person name="Chevrette M.G."/>
            <person name="De Carvalho L.P.S."/>
            <person name="Shen B."/>
        </authorList>
    </citation>
    <scope>NUCLEOTIDE SEQUENCE [LARGE SCALE GENOMIC DNA]</scope>
    <source>
        <strain evidence="8 9">NPDC050403</strain>
    </source>
</reference>
<comment type="caution">
    <text evidence="8">The sequence shown here is derived from an EMBL/GenBank/DDBJ whole genome shotgun (WGS) entry which is preliminary data.</text>
</comment>
<feature type="domain" description="DUF7782" evidence="7">
    <location>
        <begin position="386"/>
        <end position="504"/>
    </location>
</feature>
<evidence type="ECO:0000256" key="3">
    <source>
        <dbReference type="ARBA" id="ARBA00022679"/>
    </source>
</evidence>
<keyword evidence="4" id="KW-0949">S-adenosyl-L-methionine</keyword>
<dbReference type="PANTHER" id="PTHR45875:SF1">
    <property type="entry name" value="METHYLTRANSFERASE N6AMT1"/>
    <property type="match status" value="1"/>
</dbReference>
<dbReference type="EMBL" id="JBFAKC010000013">
    <property type="protein sequence ID" value="MEV0711066.1"/>
    <property type="molecule type" value="Genomic_DNA"/>
</dbReference>
<dbReference type="Pfam" id="PF05175">
    <property type="entry name" value="MTS"/>
    <property type="match status" value="1"/>
</dbReference>
<dbReference type="PANTHER" id="PTHR45875">
    <property type="entry name" value="METHYLTRANSFERASE N6AMT1"/>
    <property type="match status" value="1"/>
</dbReference>
<dbReference type="GO" id="GO:0008168">
    <property type="term" value="F:methyltransferase activity"/>
    <property type="evidence" value="ECO:0007669"/>
    <property type="project" value="UniProtKB-KW"/>
</dbReference>
<organism evidence="8 9">
    <name type="scientific">Nocardia aurea</name>
    <dbReference type="NCBI Taxonomy" id="2144174"/>
    <lineage>
        <taxon>Bacteria</taxon>
        <taxon>Bacillati</taxon>
        <taxon>Actinomycetota</taxon>
        <taxon>Actinomycetes</taxon>
        <taxon>Mycobacteriales</taxon>
        <taxon>Nocardiaceae</taxon>
        <taxon>Nocardia</taxon>
    </lineage>
</organism>
<gene>
    <name evidence="8" type="ORF">AB0I48_26215</name>
</gene>
<evidence type="ECO:0000259" key="6">
    <source>
        <dbReference type="Pfam" id="PF23186"/>
    </source>
</evidence>
<dbReference type="InterPro" id="IPR007848">
    <property type="entry name" value="Small_mtfrase_dom"/>
</dbReference>
<protein>
    <submittedName>
        <fullName evidence="8">Methyltransferase</fullName>
    </submittedName>
</protein>
<dbReference type="PROSITE" id="PS00092">
    <property type="entry name" value="N6_MTASE"/>
    <property type="match status" value="1"/>
</dbReference>
<dbReference type="InterPro" id="IPR055487">
    <property type="entry name" value="DUF7059"/>
</dbReference>
<evidence type="ECO:0000313" key="9">
    <source>
        <dbReference type="Proteomes" id="UP001551695"/>
    </source>
</evidence>
<feature type="domain" description="Methyltransferase small" evidence="5">
    <location>
        <begin position="147"/>
        <end position="240"/>
    </location>
</feature>
<dbReference type="InterPro" id="IPR002052">
    <property type="entry name" value="DNA_methylase_N6_adenine_CS"/>
</dbReference>
<proteinExistence type="inferred from homology"/>
<keyword evidence="9" id="KW-1185">Reference proteome</keyword>
<sequence length="505" mass="54030">MSSHRTTTGSLLTALCPDLRSALTRVGYDADTLLEVLGPDVHAALGRQEPVPVRRAARAAGELGTLIRLLLLGDDLGEREVAAALAPLGLDRAVAAGLLARDGDRVRAALDLRPLDIGAGNRWILSDLDDSMRRRTLTEDHVLGVGHASLSLLRATPTRPVGSVLDLGTGCGVQAVHAASYARSVTATDVNPRALWLAEATAALNDLDIDLLEGSWFEPVEGRRFDQVVANPPFVVGPARIEHTYRDSGLAMDGASELVISRAADLLAPGGTAAMLAAWVHTDDRDWRQRVSAWLPDHGVDAWIVQRDVADPGLYVGTWLRDAGLDPRDPAAQARADRWLDAFATAGVEGIGFGFVYLRAIDGPTELLAEDLTHGFDDPLGPEACAYFERSAWLRSVAADNDLAWSARFTVDSATALERVYLPGDQGWSQQVARLHRGNGPRWQHEVDESTISLVAGMRPDGLPLDELIELLALAHGSDGVSAEFAADALSVVAGLVRHGLIHPV</sequence>
<keyword evidence="2 8" id="KW-0489">Methyltransferase</keyword>
<dbReference type="CDD" id="cd02440">
    <property type="entry name" value="AdoMet_MTases"/>
    <property type="match status" value="1"/>
</dbReference>
<evidence type="ECO:0000259" key="7">
    <source>
        <dbReference type="Pfam" id="PF25004"/>
    </source>
</evidence>
<dbReference type="GO" id="GO:0032259">
    <property type="term" value="P:methylation"/>
    <property type="evidence" value="ECO:0007669"/>
    <property type="project" value="UniProtKB-KW"/>
</dbReference>
<evidence type="ECO:0000313" key="8">
    <source>
        <dbReference type="EMBL" id="MEV0711066.1"/>
    </source>
</evidence>
<dbReference type="Gene3D" id="3.40.50.150">
    <property type="entry name" value="Vaccinia Virus protein VP39"/>
    <property type="match status" value="1"/>
</dbReference>
<accession>A0ABV3G074</accession>
<dbReference type="InterPro" id="IPR052190">
    <property type="entry name" value="Euk-Arch_PrmC-MTase"/>
</dbReference>
<comment type="similarity">
    <text evidence="1">Belongs to the eukaryotic/archaeal PrmC-related family.</text>
</comment>